<dbReference type="OrthoDB" id="174931at2"/>
<dbReference type="SUPFAM" id="SSF81901">
    <property type="entry name" value="HCP-like"/>
    <property type="match status" value="1"/>
</dbReference>
<dbReference type="STRING" id="158190.SpiGrapes_1514"/>
<dbReference type="KEGG" id="sgp:SpiGrapes_1514"/>
<organism evidence="2 3">
    <name type="scientific">Sphaerochaeta pleomorpha (strain ATCC BAA-1885 / DSM 22778 / Grapes)</name>
    <dbReference type="NCBI Taxonomy" id="158190"/>
    <lineage>
        <taxon>Bacteria</taxon>
        <taxon>Pseudomonadati</taxon>
        <taxon>Spirochaetota</taxon>
        <taxon>Spirochaetia</taxon>
        <taxon>Spirochaetales</taxon>
        <taxon>Sphaerochaetaceae</taxon>
        <taxon>Sphaerochaeta</taxon>
    </lineage>
</organism>
<dbReference type="RefSeq" id="WP_014270172.1">
    <property type="nucleotide sequence ID" value="NC_016633.1"/>
</dbReference>
<protein>
    <recommendedName>
        <fullName evidence="1">DUF5107 domain-containing protein</fullName>
    </recommendedName>
</protein>
<dbReference type="EMBL" id="CP003155">
    <property type="protein sequence ID" value="AEV29324.1"/>
    <property type="molecule type" value="Genomic_DNA"/>
</dbReference>
<proteinExistence type="predicted"/>
<dbReference type="Pfam" id="PF17128">
    <property type="entry name" value="DUF5107"/>
    <property type="match status" value="1"/>
</dbReference>
<dbReference type="InterPro" id="IPR033396">
    <property type="entry name" value="DUF5107"/>
</dbReference>
<feature type="domain" description="DUF5107" evidence="1">
    <location>
        <begin position="54"/>
        <end position="335"/>
    </location>
</feature>
<evidence type="ECO:0000313" key="3">
    <source>
        <dbReference type="Proteomes" id="UP000005632"/>
    </source>
</evidence>
<dbReference type="AlphaFoldDB" id="G8QVN2"/>
<reference evidence="2 3" key="1">
    <citation type="submission" date="2011-11" db="EMBL/GenBank/DDBJ databases">
        <title>Complete sequence of Spirochaeta sp. grapes.</title>
        <authorList>
            <consortium name="US DOE Joint Genome Institute"/>
            <person name="Lucas S."/>
            <person name="Han J."/>
            <person name="Lapidus A."/>
            <person name="Cheng J.-F."/>
            <person name="Goodwin L."/>
            <person name="Pitluck S."/>
            <person name="Peters L."/>
            <person name="Ovchinnikova G."/>
            <person name="Munk A.C."/>
            <person name="Detter J.C."/>
            <person name="Han C."/>
            <person name="Tapia R."/>
            <person name="Land M."/>
            <person name="Hauser L."/>
            <person name="Kyrpides N."/>
            <person name="Ivanova N."/>
            <person name="Pagani I."/>
            <person name="Ritalahtilisa K."/>
            <person name="Loeffler F."/>
            <person name="Woyke T."/>
        </authorList>
    </citation>
    <scope>NUCLEOTIDE SEQUENCE [LARGE SCALE GENOMIC DNA]</scope>
    <source>
        <strain evidence="3">ATCC BAA-1885 / DSM 22778 / Grapes</strain>
    </source>
</reference>
<sequence>MITKGFYTVKAALNKGENPLPHFRDKNHDLTVITRAPFPKEYAKNLGQNCGKRVLPYYIQDRYDRTLTITDIPSILLENQYLKATVLPTLGGRLISLYDKTEQKELLFNTSTIQTANLANRDAWFAGGIEWNFGQYGHAFSSNSPVYCAKQVDAEGNEFLRLYEFERCIGVYWKIDLHLKDRFLYAHMAVHNLSTSDTSLYYWTNVALKQTKKTRVFASEGEVIYIDPFVPKGMKGYGFGELPYLEILSDTDVSYPANFPYSNEYFFTCDHSQVPWEATIQEDGSSFFDASTANLAFRKMFCWGNGWGGKHWQEYLSPEGGEYFEAQAGLAPSQLHGLTLPKQTTYTWTQCFGSLGNKAKIEQVKAIESWKEARDTIQTVLTSLVDRNKLKQYESIFEKESEKATGELLCIGSGWGYLENLRAQTPLPKGMRFIPEADLQVWENFIHTGILETKAKPSLPFSCPPLTWYPLLKDSPSAAYYAGILALELEQEDEAEKYWKNKSDGFSLRNLAILEVRRGNSKEALQLYRLASKSKEYNLDRAIAEEFIRLLVKEQFFQEAKLAYEQLPEAWKTESDSLAIDQAWIACHEQDAQTLGEILLRPWHAVREGETPFKELWFEWKAILYSKEHNQILDDSIREKIMNELTLPQKFDFNMVM</sequence>
<dbReference type="InterPro" id="IPR011990">
    <property type="entry name" value="TPR-like_helical_dom_sf"/>
</dbReference>
<dbReference type="HOGENOM" id="CLU_028176_0_0_12"/>
<accession>G8QVN2</accession>
<evidence type="ECO:0000259" key="1">
    <source>
        <dbReference type="Pfam" id="PF17128"/>
    </source>
</evidence>
<dbReference type="eggNOG" id="COG0457">
    <property type="taxonomic scope" value="Bacteria"/>
</dbReference>
<gene>
    <name evidence="2" type="ordered locus">SpiGrapes_1514</name>
</gene>
<dbReference type="Proteomes" id="UP000005632">
    <property type="component" value="Chromosome"/>
</dbReference>
<keyword evidence="3" id="KW-1185">Reference proteome</keyword>
<evidence type="ECO:0000313" key="2">
    <source>
        <dbReference type="EMBL" id="AEV29324.1"/>
    </source>
</evidence>
<name>G8QVN2_SPHPG</name>
<dbReference type="Gene3D" id="1.25.40.10">
    <property type="entry name" value="Tetratricopeptide repeat domain"/>
    <property type="match status" value="1"/>
</dbReference>